<feature type="transmembrane region" description="Helical" evidence="1">
    <location>
        <begin position="5"/>
        <end position="22"/>
    </location>
</feature>
<comment type="caution">
    <text evidence="2">The sequence shown here is derived from an EMBL/GenBank/DDBJ whole genome shotgun (WGS) entry which is preliminary data.</text>
</comment>
<organism evidence="2 3">
    <name type="scientific">Oenococcus alcoholitolerans</name>
    <dbReference type="NCBI Taxonomy" id="931074"/>
    <lineage>
        <taxon>Bacteria</taxon>
        <taxon>Bacillati</taxon>
        <taxon>Bacillota</taxon>
        <taxon>Bacilli</taxon>
        <taxon>Lactobacillales</taxon>
        <taxon>Lactobacillaceae</taxon>
        <taxon>Oenococcus</taxon>
    </lineage>
</organism>
<gene>
    <name evidence="2" type="ORF">Q757_00505</name>
</gene>
<feature type="transmembrane region" description="Helical" evidence="1">
    <location>
        <begin position="28"/>
        <end position="49"/>
    </location>
</feature>
<evidence type="ECO:0000313" key="2">
    <source>
        <dbReference type="EMBL" id="KGO32534.1"/>
    </source>
</evidence>
<evidence type="ECO:0008006" key="4">
    <source>
        <dbReference type="Google" id="ProtNLM"/>
    </source>
</evidence>
<keyword evidence="1" id="KW-1133">Transmembrane helix</keyword>
<protein>
    <recommendedName>
        <fullName evidence="4">DUF4305 domain-containing protein</fullName>
    </recommendedName>
</protein>
<keyword evidence="1" id="KW-0812">Transmembrane</keyword>
<accession>A0ABR4XTE7</accession>
<dbReference type="EMBL" id="AXCV01000008">
    <property type="protein sequence ID" value="KGO32534.1"/>
    <property type="molecule type" value="Genomic_DNA"/>
</dbReference>
<name>A0ABR4XTE7_9LACO</name>
<sequence>MYSKFIAMIFVVLYLILIWAVLTMRGSLAMDIMAFGMFADAVLTLLNFYKKR</sequence>
<keyword evidence="3" id="KW-1185">Reference proteome</keyword>
<evidence type="ECO:0000256" key="1">
    <source>
        <dbReference type="SAM" id="Phobius"/>
    </source>
</evidence>
<proteinExistence type="predicted"/>
<dbReference type="Proteomes" id="UP000030023">
    <property type="component" value="Unassembled WGS sequence"/>
</dbReference>
<evidence type="ECO:0000313" key="3">
    <source>
        <dbReference type="Proteomes" id="UP000030023"/>
    </source>
</evidence>
<keyword evidence="1" id="KW-0472">Membrane</keyword>
<reference evidence="2 3" key="1">
    <citation type="journal article" date="2014" name="Antonie Van Leeuwenhoek">
        <title>Oenococcus alcoholitolerans sp. nov., a lactic acid bacteria isolated from cachaca and ethanol fermentation processes.</title>
        <authorList>
            <person name="Badotti F."/>
            <person name="Moreira A.P."/>
            <person name="Tonon L.A."/>
            <person name="de Lucena B.T."/>
            <person name="Gomes Fde C."/>
            <person name="Kruger R."/>
            <person name="Thompson C.C."/>
            <person name="de Morais M.A.Jr."/>
            <person name="Rosa C.A."/>
            <person name="Thompson F.L."/>
        </authorList>
    </citation>
    <scope>NUCLEOTIDE SEQUENCE [LARGE SCALE GENOMIC DNA]</scope>
    <source>
        <strain evidence="2 3">UFRJ-M7.2.18</strain>
    </source>
</reference>